<dbReference type="InterPro" id="IPR050639">
    <property type="entry name" value="SSR_resolvase"/>
</dbReference>
<dbReference type="FunFam" id="3.40.50.1390:FF:000001">
    <property type="entry name" value="DNA recombinase"/>
    <property type="match status" value="1"/>
</dbReference>
<evidence type="ECO:0000259" key="7">
    <source>
        <dbReference type="PROSITE" id="PS51736"/>
    </source>
</evidence>
<dbReference type="SUPFAM" id="SSF53041">
    <property type="entry name" value="Resolvase-like"/>
    <property type="match status" value="1"/>
</dbReference>
<dbReference type="Gene3D" id="1.10.10.60">
    <property type="entry name" value="Homeodomain-like"/>
    <property type="match status" value="1"/>
</dbReference>
<keyword evidence="4" id="KW-0233">DNA recombination</keyword>
<feature type="domain" description="Resolvase/invertase-type recombinase catalytic" evidence="7">
    <location>
        <begin position="11"/>
        <end position="145"/>
    </location>
</feature>
<dbReference type="Proteomes" id="UP000769484">
    <property type="component" value="Unassembled WGS sequence"/>
</dbReference>
<dbReference type="PANTHER" id="PTHR30461:SF26">
    <property type="entry name" value="RESOLVASE HOMOLOG YNEB"/>
    <property type="match status" value="1"/>
</dbReference>
<comment type="similarity">
    <text evidence="1">Belongs to the site-specific recombinase resolvase family.</text>
</comment>
<comment type="caution">
    <text evidence="8">The sequence shown here is derived from an EMBL/GenBank/DDBJ whole genome shotgun (WGS) entry which is preliminary data.</text>
</comment>
<protein>
    <submittedName>
        <fullName evidence="8">Recombinase family protein</fullName>
    </submittedName>
</protein>
<proteinExistence type="inferred from homology"/>
<dbReference type="InterPro" id="IPR006118">
    <property type="entry name" value="Recombinase_CS"/>
</dbReference>
<dbReference type="InterPro" id="IPR009057">
    <property type="entry name" value="Homeodomain-like_sf"/>
</dbReference>
<name>A0A930KH35_9MICC</name>
<dbReference type="SMART" id="SM00857">
    <property type="entry name" value="Resolvase"/>
    <property type="match status" value="1"/>
</dbReference>
<dbReference type="InterPro" id="IPR006119">
    <property type="entry name" value="Resolv_N"/>
</dbReference>
<dbReference type="GO" id="GO:0000150">
    <property type="term" value="F:DNA strand exchange activity"/>
    <property type="evidence" value="ECO:0007669"/>
    <property type="project" value="InterPro"/>
</dbReference>
<dbReference type="Pfam" id="PF00239">
    <property type="entry name" value="Resolvase"/>
    <property type="match status" value="1"/>
</dbReference>
<evidence type="ECO:0000313" key="9">
    <source>
        <dbReference type="Proteomes" id="UP000769484"/>
    </source>
</evidence>
<accession>A0A930KH35</accession>
<dbReference type="CDD" id="cd03768">
    <property type="entry name" value="SR_ResInv"/>
    <property type="match status" value="1"/>
</dbReference>
<dbReference type="GO" id="GO:0015074">
    <property type="term" value="P:DNA integration"/>
    <property type="evidence" value="ECO:0007669"/>
    <property type="project" value="UniProtKB-KW"/>
</dbReference>
<dbReference type="PANTHER" id="PTHR30461">
    <property type="entry name" value="DNA-INVERTASE FROM LAMBDOID PROPHAGE"/>
    <property type="match status" value="1"/>
</dbReference>
<dbReference type="Gene3D" id="3.40.50.1390">
    <property type="entry name" value="Resolvase, N-terminal catalytic domain"/>
    <property type="match status" value="1"/>
</dbReference>
<dbReference type="PROSITE" id="PS00397">
    <property type="entry name" value="RECOMBINASES_1"/>
    <property type="match status" value="1"/>
</dbReference>
<dbReference type="SUPFAM" id="SSF46689">
    <property type="entry name" value="Homeodomain-like"/>
    <property type="match status" value="1"/>
</dbReference>
<evidence type="ECO:0000256" key="1">
    <source>
        <dbReference type="ARBA" id="ARBA00009913"/>
    </source>
</evidence>
<dbReference type="PROSITE" id="PS51736">
    <property type="entry name" value="RECOMBINASES_3"/>
    <property type="match status" value="1"/>
</dbReference>
<evidence type="ECO:0000256" key="4">
    <source>
        <dbReference type="ARBA" id="ARBA00023172"/>
    </source>
</evidence>
<sequence length="205" mass="22865">MSQSSEEFIGQIVGYARVSSADQNIARQLEALEEECDKIFIEKVSAAKTSNRPQFQEMLRYLREGDVLQVTSADRLARSTRDLLDIVQSLKDRGVQVEFLDNPALNTDTPQGEFMLTILAAVAQLERSIIRERQAEGIAIARAAGKYDRAPKLSPEQAREVRRLDALGVPKMAIARKMGCSRHTIYSVLDRIGKYGEAEYTDATG</sequence>
<dbReference type="InterPro" id="IPR036162">
    <property type="entry name" value="Resolvase-like_N_sf"/>
</dbReference>
<keyword evidence="2" id="KW-0229">DNA integration</keyword>
<feature type="active site" description="O-(5'-phospho-DNA)-serine intermediate" evidence="5 6">
    <location>
        <position position="19"/>
    </location>
</feature>
<dbReference type="EMBL" id="JABZXJ010000078">
    <property type="protein sequence ID" value="MBF1650618.1"/>
    <property type="molecule type" value="Genomic_DNA"/>
</dbReference>
<evidence type="ECO:0000256" key="3">
    <source>
        <dbReference type="ARBA" id="ARBA00023125"/>
    </source>
</evidence>
<evidence type="ECO:0000256" key="2">
    <source>
        <dbReference type="ARBA" id="ARBA00022908"/>
    </source>
</evidence>
<organism evidence="8 9">
    <name type="scientific">Rothia dentocariosa</name>
    <dbReference type="NCBI Taxonomy" id="2047"/>
    <lineage>
        <taxon>Bacteria</taxon>
        <taxon>Bacillati</taxon>
        <taxon>Actinomycetota</taxon>
        <taxon>Actinomycetes</taxon>
        <taxon>Micrococcales</taxon>
        <taxon>Micrococcaceae</taxon>
        <taxon>Rothia</taxon>
    </lineage>
</organism>
<keyword evidence="3" id="KW-0238">DNA-binding</keyword>
<evidence type="ECO:0000256" key="5">
    <source>
        <dbReference type="PIRSR" id="PIRSR606118-50"/>
    </source>
</evidence>
<dbReference type="GO" id="GO:0003677">
    <property type="term" value="F:DNA binding"/>
    <property type="evidence" value="ECO:0007669"/>
    <property type="project" value="UniProtKB-KW"/>
</dbReference>
<evidence type="ECO:0000313" key="8">
    <source>
        <dbReference type="EMBL" id="MBF1650618.1"/>
    </source>
</evidence>
<reference evidence="8" key="1">
    <citation type="submission" date="2020-04" db="EMBL/GenBank/DDBJ databases">
        <title>Deep metagenomics examines the oral microbiome during advanced dental caries in children, revealing novel taxa and co-occurrences with host molecules.</title>
        <authorList>
            <person name="Baker J.L."/>
            <person name="Morton J.T."/>
            <person name="Dinis M."/>
            <person name="Alvarez R."/>
            <person name="Tran N.C."/>
            <person name="Knight R."/>
            <person name="Edlund A."/>
        </authorList>
    </citation>
    <scope>NUCLEOTIDE SEQUENCE</scope>
    <source>
        <strain evidence="8">JCVI_47_bin.4</strain>
    </source>
</reference>
<gene>
    <name evidence="8" type="ORF">HXO56_11150</name>
</gene>
<dbReference type="Pfam" id="PF02796">
    <property type="entry name" value="HTH_7"/>
    <property type="match status" value="1"/>
</dbReference>
<dbReference type="CDD" id="cd00569">
    <property type="entry name" value="HTH_Hin_like"/>
    <property type="match status" value="1"/>
</dbReference>
<evidence type="ECO:0000256" key="6">
    <source>
        <dbReference type="PROSITE-ProRule" id="PRU10137"/>
    </source>
</evidence>
<dbReference type="AlphaFoldDB" id="A0A930KH35"/>
<dbReference type="InterPro" id="IPR006120">
    <property type="entry name" value="Resolvase_HTH_dom"/>
</dbReference>